<dbReference type="Gene3D" id="2.40.128.130">
    <property type="entry name" value="Autotransporter beta-domain"/>
    <property type="match status" value="1"/>
</dbReference>
<organism evidence="2 3">
    <name type="scientific">Sphingopyxis macrogoltabida</name>
    <name type="common">Sphingomonas macrogoltabidus</name>
    <dbReference type="NCBI Taxonomy" id="33050"/>
    <lineage>
        <taxon>Bacteria</taxon>
        <taxon>Pseudomonadati</taxon>
        <taxon>Pseudomonadota</taxon>
        <taxon>Alphaproteobacteria</taxon>
        <taxon>Sphingomonadales</taxon>
        <taxon>Sphingomonadaceae</taxon>
        <taxon>Sphingopyxis</taxon>
    </lineage>
</organism>
<evidence type="ECO:0000313" key="2">
    <source>
        <dbReference type="EMBL" id="PZQ21518.1"/>
    </source>
</evidence>
<evidence type="ECO:0000313" key="3">
    <source>
        <dbReference type="Proteomes" id="UP000248597"/>
    </source>
</evidence>
<dbReference type="Pfam" id="PF03797">
    <property type="entry name" value="Autotransporter"/>
    <property type="match status" value="1"/>
</dbReference>
<dbReference type="InterPro" id="IPR006315">
    <property type="entry name" value="OM_autotransptr_brl_dom"/>
</dbReference>
<dbReference type="NCBIfam" id="TIGR01414">
    <property type="entry name" value="autotrans_barl"/>
    <property type="match status" value="1"/>
</dbReference>
<dbReference type="GO" id="GO:0019867">
    <property type="term" value="C:outer membrane"/>
    <property type="evidence" value="ECO:0007669"/>
    <property type="project" value="InterPro"/>
</dbReference>
<sequence>MAASSSTYLLFKENPPEILTLHLDHFRRVTSGAKAATDATFSTLGLRTATRFDLGSAQATFRAGAGWRHAFGDRTPVTQMRYVAGGNIFQVAGLPVTRDAATVEAGLEVAISGKASLGISYSGQFGDRLSDQTARASFIFKF</sequence>
<dbReference type="EMBL" id="QFPJ01000028">
    <property type="protein sequence ID" value="PZQ21518.1"/>
    <property type="molecule type" value="Genomic_DNA"/>
</dbReference>
<dbReference type="InterPro" id="IPR036709">
    <property type="entry name" value="Autotransporte_beta_dom_sf"/>
</dbReference>
<reference evidence="2 3" key="1">
    <citation type="submission" date="2017-08" db="EMBL/GenBank/DDBJ databases">
        <title>Infants hospitalized years apart are colonized by the same room-sourced microbial strains.</title>
        <authorList>
            <person name="Brooks B."/>
            <person name="Olm M.R."/>
            <person name="Firek B.A."/>
            <person name="Baker R."/>
            <person name="Thomas B.C."/>
            <person name="Morowitz M.J."/>
            <person name="Banfield J.F."/>
        </authorList>
    </citation>
    <scope>NUCLEOTIDE SEQUENCE [LARGE SCALE GENOMIC DNA]</scope>
    <source>
        <strain evidence="2">S2_005_003_R2_47</strain>
    </source>
</reference>
<accession>A0A2W5L1Y1</accession>
<dbReference type="Proteomes" id="UP000248597">
    <property type="component" value="Unassembled WGS sequence"/>
</dbReference>
<gene>
    <name evidence="2" type="ORF">DI569_11790</name>
</gene>
<dbReference type="InterPro" id="IPR005546">
    <property type="entry name" value="Autotransporte_beta"/>
</dbReference>
<proteinExistence type="predicted"/>
<evidence type="ECO:0000259" key="1">
    <source>
        <dbReference type="PROSITE" id="PS51208"/>
    </source>
</evidence>
<dbReference type="AlphaFoldDB" id="A0A2W5L1Y1"/>
<protein>
    <recommendedName>
        <fullName evidence="1">Autotransporter domain-containing protein</fullName>
    </recommendedName>
</protein>
<name>A0A2W5L1Y1_SPHMC</name>
<feature type="domain" description="Autotransporter" evidence="1">
    <location>
        <begin position="1"/>
        <end position="142"/>
    </location>
</feature>
<dbReference type="SUPFAM" id="SSF103515">
    <property type="entry name" value="Autotransporter"/>
    <property type="match status" value="1"/>
</dbReference>
<dbReference type="PROSITE" id="PS51208">
    <property type="entry name" value="AUTOTRANSPORTER"/>
    <property type="match status" value="1"/>
</dbReference>
<comment type="caution">
    <text evidence="2">The sequence shown here is derived from an EMBL/GenBank/DDBJ whole genome shotgun (WGS) entry which is preliminary data.</text>
</comment>